<dbReference type="Gene3D" id="1.25.40.10">
    <property type="entry name" value="Tetratricopeptide repeat domain"/>
    <property type="match status" value="2"/>
</dbReference>
<name>A0A2K8T952_9NOSO</name>
<dbReference type="InterPro" id="IPR019734">
    <property type="entry name" value="TPR_rpt"/>
</dbReference>
<proteinExistence type="predicted"/>
<dbReference type="SMART" id="SM00028">
    <property type="entry name" value="TPR"/>
    <property type="match status" value="3"/>
</dbReference>
<dbReference type="SUPFAM" id="SSF48452">
    <property type="entry name" value="TPR-like"/>
    <property type="match status" value="2"/>
</dbReference>
<dbReference type="Proteomes" id="UP000232003">
    <property type="component" value="Plasmid pNFSY08"/>
</dbReference>
<feature type="domain" description="CHAT" evidence="1">
    <location>
        <begin position="560"/>
        <end position="835"/>
    </location>
</feature>
<dbReference type="RefSeq" id="WP_100904022.1">
    <property type="nucleotide sequence ID" value="NZ_CAWNNC010000009.1"/>
</dbReference>
<evidence type="ECO:0000313" key="3">
    <source>
        <dbReference type="Proteomes" id="UP000232003"/>
    </source>
</evidence>
<dbReference type="OrthoDB" id="503125at2"/>
<reference evidence="2 3" key="1">
    <citation type="submission" date="2017-11" db="EMBL/GenBank/DDBJ databases">
        <title>Complete genome of a free-living desiccation-tolerant cyanobacterium and its photosynthetic adaptation to extreme terrestrial habitat.</title>
        <authorList>
            <person name="Shang J."/>
        </authorList>
    </citation>
    <scope>NUCLEOTIDE SEQUENCE [LARGE SCALE GENOMIC DNA]</scope>
    <source>
        <strain evidence="2 3">CCNUN1</strain>
        <plasmid evidence="3">pnfsy08</plasmid>
    </source>
</reference>
<keyword evidence="3" id="KW-1185">Reference proteome</keyword>
<geneLocation type="plasmid" evidence="3">
    <name>pnfsy08</name>
</geneLocation>
<evidence type="ECO:0000313" key="2">
    <source>
        <dbReference type="EMBL" id="AUB44202.1"/>
    </source>
</evidence>
<sequence>MIRRRDWFKYVFSSILGLLTVVGKPSIIAAQAINKEAQKRNQARLLTQIGEKYLNEGRASEALESWKSATKIYRQLGYEEGITGSLINQNLALQALGLNRFACNTLLQALKLNIDTEICAILPQKSTESTTKLLIAAIDKQKHLPVYLFAWHNLGDVLRLIGKLDESKVVLAKTLSIAGQTSSVDNHEILLSLANTEEAIYKHARNKYYEVEEADFKNEIVDLIQQQALKSLELYQQVNQVSANYPVTQLKSQLHHLSLLIDFEKCLTAELNSGNPKLVEIRNQIQQQIQPSVNRVLKNSSTFSQLSAIQLVYAKLNFANSLSQIPDQQLRSLAIEYGQSALQTAKSTSNQRIKSYSLGTLGKLQPEKSEAYFVKALSLAQSIQAEDIAYQWQQQLGNLYNKQGRAKEALTMYKSAIDNLAQIRDSMLSSNVDIQFFFQEEVEPVYRDYMKLLLKDSNPNLEEVIQTNERLQTAQLENFLKCGKLDLISVNEIPDLNSAYGIINIIDLDDTIEVILQVKDRSLYHYSIEANLVKENVNDLLWSLQDQKLATIDVEQILLPSQALYEKLIAPLASYLPASGTLIFILDKSFQSIPMGILYDGKNYLLDHYSIAATLGSRIRSPKPLSKKRFTALIAALSKPSPSLLDRNAPKGVRSLPKTFEEVKDVQSQTQSSLTVLDENFTSLRLEQEINKNNFPIVHISTHGQFSSDPLKTVLLAYDQVINIREFDKLLKGKVQTDADAIELLVLSACQTAKGNKRSALGMAGVAAQAGARTTIATLWLVDADSTALLMEEFYKELKNGIPKAEALRLAQLTLMKNPKYAHHYYWAPFLLVGSWL</sequence>
<dbReference type="PANTHER" id="PTHR10098">
    <property type="entry name" value="RAPSYN-RELATED"/>
    <property type="match status" value="1"/>
</dbReference>
<dbReference type="KEGG" id="nfl:COO91_10425"/>
<dbReference type="PANTHER" id="PTHR10098:SF112">
    <property type="entry name" value="SLR0380 PROTEIN"/>
    <property type="match status" value="1"/>
</dbReference>
<gene>
    <name evidence="2" type="ORF">COO91_10425</name>
</gene>
<keyword evidence="2" id="KW-0614">Plasmid</keyword>
<evidence type="ECO:0000259" key="1">
    <source>
        <dbReference type="Pfam" id="PF12770"/>
    </source>
</evidence>
<dbReference type="Pfam" id="PF12770">
    <property type="entry name" value="CHAT"/>
    <property type="match status" value="1"/>
</dbReference>
<accession>A0A2K8T952</accession>
<dbReference type="InterPro" id="IPR011990">
    <property type="entry name" value="TPR-like_helical_dom_sf"/>
</dbReference>
<organism evidence="2 3">
    <name type="scientific">Nostoc flagelliforme CCNUN1</name>
    <dbReference type="NCBI Taxonomy" id="2038116"/>
    <lineage>
        <taxon>Bacteria</taxon>
        <taxon>Bacillati</taxon>
        <taxon>Cyanobacteriota</taxon>
        <taxon>Cyanophyceae</taxon>
        <taxon>Nostocales</taxon>
        <taxon>Nostocaceae</taxon>
        <taxon>Nostoc</taxon>
    </lineage>
</organism>
<protein>
    <submittedName>
        <fullName evidence="2">Tetratricopeptide</fullName>
    </submittedName>
</protein>
<dbReference type="InterPro" id="IPR024983">
    <property type="entry name" value="CHAT_dom"/>
</dbReference>
<dbReference type="EMBL" id="CP024793">
    <property type="protein sequence ID" value="AUB44202.1"/>
    <property type="molecule type" value="Genomic_DNA"/>
</dbReference>
<dbReference type="AlphaFoldDB" id="A0A2K8T952"/>